<accession>A0A9D2IFM9</accession>
<evidence type="ECO:0000313" key="4">
    <source>
        <dbReference type="Proteomes" id="UP000824024"/>
    </source>
</evidence>
<comment type="caution">
    <text evidence="3">The sequence shown here is derived from an EMBL/GenBank/DDBJ whole genome shotgun (WGS) entry which is preliminary data.</text>
</comment>
<reference evidence="3" key="2">
    <citation type="submission" date="2021-04" db="EMBL/GenBank/DDBJ databases">
        <authorList>
            <person name="Gilroy R."/>
        </authorList>
    </citation>
    <scope>NUCLEOTIDE SEQUENCE</scope>
    <source>
        <strain evidence="3">CHK192-9172</strain>
    </source>
</reference>
<keyword evidence="1" id="KW-0812">Transmembrane</keyword>
<protein>
    <submittedName>
        <fullName evidence="3">DUF4190 domain-containing protein</fullName>
    </submittedName>
</protein>
<proteinExistence type="predicted"/>
<dbReference type="InterPro" id="IPR025241">
    <property type="entry name" value="DUF4190"/>
</dbReference>
<keyword evidence="1" id="KW-0472">Membrane</keyword>
<gene>
    <name evidence="3" type="ORF">IAA08_02585</name>
</gene>
<feature type="transmembrane region" description="Helical" evidence="1">
    <location>
        <begin position="12"/>
        <end position="40"/>
    </location>
</feature>
<dbReference type="Pfam" id="PF13828">
    <property type="entry name" value="DUF4190"/>
    <property type="match status" value="1"/>
</dbReference>
<keyword evidence="1" id="KW-1133">Transmembrane helix</keyword>
<evidence type="ECO:0000259" key="2">
    <source>
        <dbReference type="Pfam" id="PF13828"/>
    </source>
</evidence>
<dbReference type="EMBL" id="DXCH01000069">
    <property type="protein sequence ID" value="HIZ06806.1"/>
    <property type="molecule type" value="Genomic_DNA"/>
</dbReference>
<name>A0A9D2IFM9_9FIRM</name>
<sequence length="83" mass="8567">MNERNGLSIASLVLGLIGIVAWLLPLAGYPVTIIAIVLGVKGMKQQSGRGMAIAGLVLGIVFLVLTLINSVLGAYLGAMGKLY</sequence>
<dbReference type="Proteomes" id="UP000824024">
    <property type="component" value="Unassembled WGS sequence"/>
</dbReference>
<organism evidence="3 4">
    <name type="scientific">Candidatus Eubacterium avistercoris</name>
    <dbReference type="NCBI Taxonomy" id="2838567"/>
    <lineage>
        <taxon>Bacteria</taxon>
        <taxon>Bacillati</taxon>
        <taxon>Bacillota</taxon>
        <taxon>Clostridia</taxon>
        <taxon>Eubacteriales</taxon>
        <taxon>Eubacteriaceae</taxon>
        <taxon>Eubacterium</taxon>
    </lineage>
</organism>
<feature type="domain" description="DUF4190" evidence="2">
    <location>
        <begin position="7"/>
        <end position="68"/>
    </location>
</feature>
<reference evidence="3" key="1">
    <citation type="journal article" date="2021" name="PeerJ">
        <title>Extensive microbial diversity within the chicken gut microbiome revealed by metagenomics and culture.</title>
        <authorList>
            <person name="Gilroy R."/>
            <person name="Ravi A."/>
            <person name="Getino M."/>
            <person name="Pursley I."/>
            <person name="Horton D.L."/>
            <person name="Alikhan N.F."/>
            <person name="Baker D."/>
            <person name="Gharbi K."/>
            <person name="Hall N."/>
            <person name="Watson M."/>
            <person name="Adriaenssens E.M."/>
            <person name="Foster-Nyarko E."/>
            <person name="Jarju S."/>
            <person name="Secka A."/>
            <person name="Antonio M."/>
            <person name="Oren A."/>
            <person name="Chaudhuri R.R."/>
            <person name="La Ragione R."/>
            <person name="Hildebrand F."/>
            <person name="Pallen M.J."/>
        </authorList>
    </citation>
    <scope>NUCLEOTIDE SEQUENCE</scope>
    <source>
        <strain evidence="3">CHK192-9172</strain>
    </source>
</reference>
<evidence type="ECO:0000313" key="3">
    <source>
        <dbReference type="EMBL" id="HIZ06806.1"/>
    </source>
</evidence>
<evidence type="ECO:0000256" key="1">
    <source>
        <dbReference type="SAM" id="Phobius"/>
    </source>
</evidence>
<feature type="transmembrane region" description="Helical" evidence="1">
    <location>
        <begin position="52"/>
        <end position="76"/>
    </location>
</feature>
<dbReference type="AlphaFoldDB" id="A0A9D2IFM9"/>